<dbReference type="EMBL" id="AP024484">
    <property type="protein sequence ID" value="BCS85293.1"/>
    <property type="molecule type" value="Genomic_DNA"/>
</dbReference>
<evidence type="ECO:0000313" key="10">
    <source>
        <dbReference type="Proteomes" id="UP001319045"/>
    </source>
</evidence>
<sequence>MKKLSVFNIVFLTVLAVQTVTSCSDNFLDKAPKNTVDPETSVTDSVASAMASGCYRTLQSSNMYNQRLWTLDIVSGNSNVGAGGGTDGIETVQASNFTEGSDNGMALYMWRSPWVGIGQCNILIKDLEGKNLDDFQKRCLGEAYFLRAHYYYILVRLYGGIPLRLVPYAPGTTTAIARSSANDVYKQIHSDCQKAMDLLPTKSEYNKVDIGRATKDAAMTMMADMYLTLAPDHPDYYQHVVNLCDSVTALGYDLSKCNFDANFDAKVNNGTESIFEVQYSGDTEYDFWGNNPQSNWLSTFMGPRNSNFVAGCYGWNQPTSEFMGQWEDGDKRKDLTVLYEGCPDFDGKSYKSSYSYTGYNVRKFLIPKSISPEYNTSPANFVIYRYADVLLMKAEALNELGQTDQAAIPLNTVRKRAGLDAVSGLTQSEMRDKIIHERRMELAFEGHRWFDMIRLDHGNYALKFLKSIGKTNVTKDRLLFPIPQTEIDANPLMTQNPGY</sequence>
<protein>
    <submittedName>
        <fullName evidence="9">Membrane protein</fullName>
    </submittedName>
</protein>
<evidence type="ECO:0000256" key="3">
    <source>
        <dbReference type="ARBA" id="ARBA00022729"/>
    </source>
</evidence>
<proteinExistence type="inferred from homology"/>
<keyword evidence="5" id="KW-0998">Cell outer membrane</keyword>
<organism evidence="9 10">
    <name type="scientific">Prevotella herbatica</name>
    <dbReference type="NCBI Taxonomy" id="2801997"/>
    <lineage>
        <taxon>Bacteria</taxon>
        <taxon>Pseudomonadati</taxon>
        <taxon>Bacteroidota</taxon>
        <taxon>Bacteroidia</taxon>
        <taxon>Bacteroidales</taxon>
        <taxon>Prevotellaceae</taxon>
        <taxon>Prevotella</taxon>
    </lineage>
</organism>
<dbReference type="Gene3D" id="1.25.40.390">
    <property type="match status" value="1"/>
</dbReference>
<evidence type="ECO:0000256" key="5">
    <source>
        <dbReference type="ARBA" id="ARBA00023237"/>
    </source>
</evidence>
<comment type="similarity">
    <text evidence="2">Belongs to the SusD family.</text>
</comment>
<dbReference type="InterPro" id="IPR012944">
    <property type="entry name" value="SusD_RagB_dom"/>
</dbReference>
<keyword evidence="4" id="KW-0472">Membrane</keyword>
<feature type="domain" description="RagB/SusD" evidence="7">
    <location>
        <begin position="272"/>
        <end position="499"/>
    </location>
</feature>
<feature type="chain" id="PRO_5046725472" evidence="6">
    <location>
        <begin position="20"/>
        <end position="499"/>
    </location>
</feature>
<evidence type="ECO:0000256" key="2">
    <source>
        <dbReference type="ARBA" id="ARBA00006275"/>
    </source>
</evidence>
<reference evidence="9 10" key="1">
    <citation type="journal article" date="2022" name="Int. J. Syst. Evol. Microbiol.">
        <title>Prevotella herbatica sp. nov., a plant polysaccharide-decomposing anaerobic bacterium isolated from a methanogenic reactor.</title>
        <authorList>
            <person name="Uek A."/>
            <person name="Tonouchi A."/>
            <person name="Kaku N."/>
            <person name="Ueki K."/>
        </authorList>
    </citation>
    <scope>NUCLEOTIDE SEQUENCE [LARGE SCALE GENOMIC DNA]</scope>
    <source>
        <strain evidence="9 10">WR041</strain>
    </source>
</reference>
<dbReference type="Proteomes" id="UP001319045">
    <property type="component" value="Chromosome"/>
</dbReference>
<dbReference type="InterPro" id="IPR011990">
    <property type="entry name" value="TPR-like_helical_dom_sf"/>
</dbReference>
<dbReference type="InterPro" id="IPR033985">
    <property type="entry name" value="SusD-like_N"/>
</dbReference>
<gene>
    <name evidence="9" type="ORF">prwr041_11860</name>
</gene>
<evidence type="ECO:0000259" key="7">
    <source>
        <dbReference type="Pfam" id="PF07980"/>
    </source>
</evidence>
<evidence type="ECO:0000259" key="8">
    <source>
        <dbReference type="Pfam" id="PF14322"/>
    </source>
</evidence>
<dbReference type="Pfam" id="PF07980">
    <property type="entry name" value="SusD_RagB"/>
    <property type="match status" value="1"/>
</dbReference>
<name>A0ABM7NXQ2_9BACT</name>
<evidence type="ECO:0000256" key="4">
    <source>
        <dbReference type="ARBA" id="ARBA00023136"/>
    </source>
</evidence>
<dbReference type="RefSeq" id="WP_207155445.1">
    <property type="nucleotide sequence ID" value="NZ_AP024484.1"/>
</dbReference>
<keyword evidence="3 6" id="KW-0732">Signal</keyword>
<dbReference type="CDD" id="cd08977">
    <property type="entry name" value="SusD"/>
    <property type="match status" value="1"/>
</dbReference>
<dbReference type="PROSITE" id="PS51257">
    <property type="entry name" value="PROKAR_LIPOPROTEIN"/>
    <property type="match status" value="1"/>
</dbReference>
<dbReference type="Pfam" id="PF14322">
    <property type="entry name" value="SusD-like_3"/>
    <property type="match status" value="1"/>
</dbReference>
<feature type="signal peptide" evidence="6">
    <location>
        <begin position="1"/>
        <end position="19"/>
    </location>
</feature>
<comment type="subcellular location">
    <subcellularLocation>
        <location evidence="1">Cell outer membrane</location>
    </subcellularLocation>
</comment>
<evidence type="ECO:0000313" key="9">
    <source>
        <dbReference type="EMBL" id="BCS85293.1"/>
    </source>
</evidence>
<feature type="domain" description="SusD-like N-terminal" evidence="8">
    <location>
        <begin position="27"/>
        <end position="227"/>
    </location>
</feature>
<keyword evidence="10" id="KW-1185">Reference proteome</keyword>
<accession>A0ABM7NXQ2</accession>
<evidence type="ECO:0000256" key="6">
    <source>
        <dbReference type="SAM" id="SignalP"/>
    </source>
</evidence>
<evidence type="ECO:0000256" key="1">
    <source>
        <dbReference type="ARBA" id="ARBA00004442"/>
    </source>
</evidence>
<dbReference type="SUPFAM" id="SSF48452">
    <property type="entry name" value="TPR-like"/>
    <property type="match status" value="1"/>
</dbReference>